<proteinExistence type="predicted"/>
<dbReference type="Gene3D" id="3.10.129.10">
    <property type="entry name" value="Hotdog Thioesterase"/>
    <property type="match status" value="1"/>
</dbReference>
<feature type="domain" description="ApeI dehydratase-like" evidence="1">
    <location>
        <begin position="25"/>
        <end position="107"/>
    </location>
</feature>
<dbReference type="InterPro" id="IPR029069">
    <property type="entry name" value="HotDog_dom_sf"/>
</dbReference>
<dbReference type="InterPro" id="IPR054545">
    <property type="entry name" value="ApeI-like"/>
</dbReference>
<keyword evidence="3" id="KW-1185">Reference proteome</keyword>
<gene>
    <name evidence="2" type="ORF">GCM10009754_02550</name>
</gene>
<protein>
    <recommendedName>
        <fullName evidence="1">ApeI dehydratase-like domain-containing protein</fullName>
    </recommendedName>
</protein>
<sequence length="128" mass="13466">MSPVRGEIEVVEHAALSGGVWRSAARFAVQELEPVFAGHYPGFPIFPGVCVVECAHRGALATKPAEIAGLRFAALGSARFVSAVLPGDVLDIALEWRREAAGLRVAAKVATGRGKAASARLHYTEESS</sequence>
<dbReference type="Proteomes" id="UP001501116">
    <property type="component" value="Unassembled WGS sequence"/>
</dbReference>
<name>A0ABN2PZ88_9PSEU</name>
<dbReference type="SUPFAM" id="SSF54637">
    <property type="entry name" value="Thioesterase/thiol ester dehydrase-isomerase"/>
    <property type="match status" value="1"/>
</dbReference>
<evidence type="ECO:0000259" key="1">
    <source>
        <dbReference type="Pfam" id="PF22818"/>
    </source>
</evidence>
<dbReference type="Pfam" id="PF22818">
    <property type="entry name" value="ApeI-like"/>
    <property type="match status" value="1"/>
</dbReference>
<evidence type="ECO:0000313" key="2">
    <source>
        <dbReference type="EMBL" id="GAA1938995.1"/>
    </source>
</evidence>
<comment type="caution">
    <text evidence="2">The sequence shown here is derived from an EMBL/GenBank/DDBJ whole genome shotgun (WGS) entry which is preliminary data.</text>
</comment>
<evidence type="ECO:0000313" key="3">
    <source>
        <dbReference type="Proteomes" id="UP001501116"/>
    </source>
</evidence>
<organism evidence="2 3">
    <name type="scientific">Amycolatopsis minnesotensis</name>
    <dbReference type="NCBI Taxonomy" id="337894"/>
    <lineage>
        <taxon>Bacteria</taxon>
        <taxon>Bacillati</taxon>
        <taxon>Actinomycetota</taxon>
        <taxon>Actinomycetes</taxon>
        <taxon>Pseudonocardiales</taxon>
        <taxon>Pseudonocardiaceae</taxon>
        <taxon>Amycolatopsis</taxon>
    </lineage>
</organism>
<accession>A0ABN2PZ88</accession>
<reference evidence="2 3" key="1">
    <citation type="journal article" date="2019" name="Int. J. Syst. Evol. Microbiol.">
        <title>The Global Catalogue of Microorganisms (GCM) 10K type strain sequencing project: providing services to taxonomists for standard genome sequencing and annotation.</title>
        <authorList>
            <consortium name="The Broad Institute Genomics Platform"/>
            <consortium name="The Broad Institute Genome Sequencing Center for Infectious Disease"/>
            <person name="Wu L."/>
            <person name="Ma J."/>
        </authorList>
    </citation>
    <scope>NUCLEOTIDE SEQUENCE [LARGE SCALE GENOMIC DNA]</scope>
    <source>
        <strain evidence="2 3">JCM 14545</strain>
    </source>
</reference>
<dbReference type="EMBL" id="BAAANN010000001">
    <property type="protein sequence ID" value="GAA1938995.1"/>
    <property type="molecule type" value="Genomic_DNA"/>
</dbReference>